<organism evidence="1">
    <name type="scientific">marine sediment metagenome</name>
    <dbReference type="NCBI Taxonomy" id="412755"/>
    <lineage>
        <taxon>unclassified sequences</taxon>
        <taxon>metagenomes</taxon>
        <taxon>ecological metagenomes</taxon>
    </lineage>
</organism>
<gene>
    <name evidence="1" type="ORF">S03H2_36879</name>
</gene>
<dbReference type="EMBL" id="BARU01022662">
    <property type="protein sequence ID" value="GAH59359.1"/>
    <property type="molecule type" value="Genomic_DNA"/>
</dbReference>
<proteinExistence type="predicted"/>
<name>X1HZT6_9ZZZZ</name>
<feature type="non-terminal residue" evidence="1">
    <location>
        <position position="49"/>
    </location>
</feature>
<evidence type="ECO:0000313" key="1">
    <source>
        <dbReference type="EMBL" id="GAH59359.1"/>
    </source>
</evidence>
<sequence>MKIDELKTTWKMLNAQHIDYEDYDGNKNIDEALQKAMIAIESFLEKYGV</sequence>
<comment type="caution">
    <text evidence="1">The sequence shown here is derived from an EMBL/GenBank/DDBJ whole genome shotgun (WGS) entry which is preliminary data.</text>
</comment>
<accession>X1HZT6</accession>
<protein>
    <submittedName>
        <fullName evidence="1">Uncharacterized protein</fullName>
    </submittedName>
</protein>
<reference evidence="1" key="1">
    <citation type="journal article" date="2014" name="Front. Microbiol.">
        <title>High frequency of phylogenetically diverse reductive dehalogenase-homologous genes in deep subseafloor sedimentary metagenomes.</title>
        <authorList>
            <person name="Kawai M."/>
            <person name="Futagami T."/>
            <person name="Toyoda A."/>
            <person name="Takaki Y."/>
            <person name="Nishi S."/>
            <person name="Hori S."/>
            <person name="Arai W."/>
            <person name="Tsubouchi T."/>
            <person name="Morono Y."/>
            <person name="Uchiyama I."/>
            <person name="Ito T."/>
            <person name="Fujiyama A."/>
            <person name="Inagaki F."/>
            <person name="Takami H."/>
        </authorList>
    </citation>
    <scope>NUCLEOTIDE SEQUENCE</scope>
    <source>
        <strain evidence="1">Expedition CK06-06</strain>
    </source>
</reference>
<dbReference type="AlphaFoldDB" id="X1HZT6"/>